<dbReference type="EMBL" id="CAJVPZ010066304">
    <property type="protein sequence ID" value="CAG8796013.1"/>
    <property type="molecule type" value="Genomic_DNA"/>
</dbReference>
<gene>
    <name evidence="1" type="ORF">RFULGI_LOCUS17235</name>
</gene>
<feature type="non-terminal residue" evidence="1">
    <location>
        <position position="1"/>
    </location>
</feature>
<evidence type="ECO:0000313" key="2">
    <source>
        <dbReference type="Proteomes" id="UP000789396"/>
    </source>
</evidence>
<name>A0A9N9JT53_9GLOM</name>
<proteinExistence type="predicted"/>
<keyword evidence="2" id="KW-1185">Reference proteome</keyword>
<evidence type="ECO:0000313" key="1">
    <source>
        <dbReference type="EMBL" id="CAG8796013.1"/>
    </source>
</evidence>
<protein>
    <submittedName>
        <fullName evidence="1">17995_t:CDS:1</fullName>
    </submittedName>
</protein>
<accession>A0A9N9JT53</accession>
<reference evidence="1" key="1">
    <citation type="submission" date="2021-06" db="EMBL/GenBank/DDBJ databases">
        <authorList>
            <person name="Kallberg Y."/>
            <person name="Tangrot J."/>
            <person name="Rosling A."/>
        </authorList>
    </citation>
    <scope>NUCLEOTIDE SEQUENCE</scope>
    <source>
        <strain evidence="1">IN212</strain>
    </source>
</reference>
<sequence length="42" mass="4834">ITDLRGVLKDQQYYSNEVSKTDTEKANREHLAGNCISDDYKD</sequence>
<dbReference type="AlphaFoldDB" id="A0A9N9JT53"/>
<dbReference type="Proteomes" id="UP000789396">
    <property type="component" value="Unassembled WGS sequence"/>
</dbReference>
<organism evidence="1 2">
    <name type="scientific">Racocetra fulgida</name>
    <dbReference type="NCBI Taxonomy" id="60492"/>
    <lineage>
        <taxon>Eukaryota</taxon>
        <taxon>Fungi</taxon>
        <taxon>Fungi incertae sedis</taxon>
        <taxon>Mucoromycota</taxon>
        <taxon>Glomeromycotina</taxon>
        <taxon>Glomeromycetes</taxon>
        <taxon>Diversisporales</taxon>
        <taxon>Gigasporaceae</taxon>
        <taxon>Racocetra</taxon>
    </lineage>
</organism>
<comment type="caution">
    <text evidence="1">The sequence shown here is derived from an EMBL/GenBank/DDBJ whole genome shotgun (WGS) entry which is preliminary data.</text>
</comment>